<keyword evidence="2" id="KW-1133">Transmembrane helix</keyword>
<evidence type="ECO:0000313" key="3">
    <source>
        <dbReference type="EMBL" id="AHC23233.1"/>
    </source>
</evidence>
<organism evidence="3 4">
    <name type="scientific">Mycolicibacterium neoaurum VKM Ac-1815D</name>
    <dbReference type="NCBI Taxonomy" id="700508"/>
    <lineage>
        <taxon>Bacteria</taxon>
        <taxon>Bacillati</taxon>
        <taxon>Actinomycetota</taxon>
        <taxon>Actinomycetes</taxon>
        <taxon>Mycobacteriales</taxon>
        <taxon>Mycobacteriaceae</taxon>
        <taxon>Mycolicibacterium</taxon>
    </lineage>
</organism>
<feature type="compositionally biased region" description="Polar residues" evidence="1">
    <location>
        <begin position="120"/>
        <end position="134"/>
    </location>
</feature>
<protein>
    <submittedName>
        <fullName evidence="3">Uncharacterized protein</fullName>
    </submittedName>
</protein>
<evidence type="ECO:0000256" key="1">
    <source>
        <dbReference type="SAM" id="MobiDB-lite"/>
    </source>
</evidence>
<feature type="compositionally biased region" description="Low complexity" evidence="1">
    <location>
        <begin position="60"/>
        <end position="108"/>
    </location>
</feature>
<evidence type="ECO:0000256" key="2">
    <source>
        <dbReference type="SAM" id="Phobius"/>
    </source>
</evidence>
<gene>
    <name evidence="3" type="ORF">D174_00890</name>
</gene>
<feature type="transmembrane region" description="Helical" evidence="2">
    <location>
        <begin position="22"/>
        <end position="43"/>
    </location>
</feature>
<feature type="region of interest" description="Disordered" evidence="1">
    <location>
        <begin position="46"/>
        <end position="134"/>
    </location>
</feature>
<keyword evidence="4" id="KW-1185">Reference proteome</keyword>
<keyword evidence="2" id="KW-0472">Membrane</keyword>
<sequence>MTDDAGDRAGAETPVPWYEESWAIVSAGVAGVLAIGVLIYAVLNTAESSVDPTGGPQVYPDTSTSRTTSPTTSSPTTSRTTTSRTTTSTITTTTSTTDETTSTTTTETTSEENPFFVDPFQTSTVTSTATAGEG</sequence>
<proteinExistence type="predicted"/>
<accession>V5X5Z2</accession>
<dbReference type="EMBL" id="CP006936">
    <property type="protein sequence ID" value="AHC23233.1"/>
    <property type="molecule type" value="Genomic_DNA"/>
</dbReference>
<dbReference type="Proteomes" id="UP000018763">
    <property type="component" value="Chromosome"/>
</dbReference>
<dbReference type="AlphaFoldDB" id="V5X5Z2"/>
<dbReference type="GeneID" id="43448080"/>
<name>V5X5Z2_MYCNE</name>
<reference evidence="3 4" key="1">
    <citation type="journal article" date="2014" name="Genome Announc.">
        <title>Complete Genome Sequence of Sterol-Transforming Mycobacterium neoaurum Strain VKM Ac-1815D.</title>
        <authorList>
            <person name="Shtratnikova V.Y."/>
            <person name="Bragin E.Y."/>
            <person name="Dovbnya D.V."/>
            <person name="Pekov Y.A."/>
            <person name="Schelkunov M.I."/>
            <person name="Strizhov N."/>
            <person name="Ivashina T.V."/>
            <person name="Ashapkin V.V."/>
            <person name="Donova M.V."/>
        </authorList>
    </citation>
    <scope>NUCLEOTIDE SEQUENCE [LARGE SCALE GENOMIC DNA]</scope>
    <source>
        <strain evidence="3 4">VKM Ac-1815D</strain>
    </source>
</reference>
<evidence type="ECO:0000313" key="4">
    <source>
        <dbReference type="Proteomes" id="UP000018763"/>
    </source>
</evidence>
<keyword evidence="2" id="KW-0812">Transmembrane</keyword>
<dbReference type="RefSeq" id="WP_019510579.1">
    <property type="nucleotide sequence ID" value="NC_023036.2"/>
</dbReference>